<dbReference type="CDD" id="cd22573">
    <property type="entry name" value="RMP1_RBD"/>
    <property type="match status" value="1"/>
</dbReference>
<dbReference type="InterPro" id="IPR047204">
    <property type="entry name" value="RMP1_RBD"/>
</dbReference>
<dbReference type="OrthoDB" id="5414547at2759"/>
<protein>
    <recommendedName>
        <fullName evidence="2">RNase MRP protein 1 RNA binding domain-containing protein</fullName>
    </recommendedName>
</protein>
<organism evidence="3 4">
    <name type="scientific">Aspergillus wentii DTO 134E9</name>
    <dbReference type="NCBI Taxonomy" id="1073089"/>
    <lineage>
        <taxon>Eukaryota</taxon>
        <taxon>Fungi</taxon>
        <taxon>Dikarya</taxon>
        <taxon>Ascomycota</taxon>
        <taxon>Pezizomycotina</taxon>
        <taxon>Eurotiomycetes</taxon>
        <taxon>Eurotiomycetidae</taxon>
        <taxon>Eurotiales</taxon>
        <taxon>Aspergillaceae</taxon>
        <taxon>Aspergillus</taxon>
        <taxon>Aspergillus subgen. Cremei</taxon>
    </lineage>
</organism>
<dbReference type="GeneID" id="63750245"/>
<dbReference type="GO" id="GO:0000172">
    <property type="term" value="C:ribonuclease MRP complex"/>
    <property type="evidence" value="ECO:0007669"/>
    <property type="project" value="InterPro"/>
</dbReference>
<name>A0A1L9RUG0_ASPWE</name>
<reference evidence="4" key="1">
    <citation type="journal article" date="2017" name="Genome Biol.">
        <title>Comparative genomics reveals high biological diversity and specific adaptations in the industrially and medically important fungal genus Aspergillus.</title>
        <authorList>
            <person name="de Vries R.P."/>
            <person name="Riley R."/>
            <person name="Wiebenga A."/>
            <person name="Aguilar-Osorio G."/>
            <person name="Amillis S."/>
            <person name="Uchima C.A."/>
            <person name="Anderluh G."/>
            <person name="Asadollahi M."/>
            <person name="Askin M."/>
            <person name="Barry K."/>
            <person name="Battaglia E."/>
            <person name="Bayram O."/>
            <person name="Benocci T."/>
            <person name="Braus-Stromeyer S.A."/>
            <person name="Caldana C."/>
            <person name="Canovas D."/>
            <person name="Cerqueira G.C."/>
            <person name="Chen F."/>
            <person name="Chen W."/>
            <person name="Choi C."/>
            <person name="Clum A."/>
            <person name="Dos Santos R.A."/>
            <person name="Damasio A.R."/>
            <person name="Diallinas G."/>
            <person name="Emri T."/>
            <person name="Fekete E."/>
            <person name="Flipphi M."/>
            <person name="Freyberg S."/>
            <person name="Gallo A."/>
            <person name="Gournas C."/>
            <person name="Habgood R."/>
            <person name="Hainaut M."/>
            <person name="Harispe M.L."/>
            <person name="Henrissat B."/>
            <person name="Hilden K.S."/>
            <person name="Hope R."/>
            <person name="Hossain A."/>
            <person name="Karabika E."/>
            <person name="Karaffa L."/>
            <person name="Karanyi Z."/>
            <person name="Krasevec N."/>
            <person name="Kuo A."/>
            <person name="Kusch H."/>
            <person name="LaButti K."/>
            <person name="Lagendijk E.L."/>
            <person name="Lapidus A."/>
            <person name="Levasseur A."/>
            <person name="Lindquist E."/>
            <person name="Lipzen A."/>
            <person name="Logrieco A.F."/>
            <person name="MacCabe A."/>
            <person name="Maekelae M.R."/>
            <person name="Malavazi I."/>
            <person name="Melin P."/>
            <person name="Meyer V."/>
            <person name="Mielnichuk N."/>
            <person name="Miskei M."/>
            <person name="Molnar A.P."/>
            <person name="Mule G."/>
            <person name="Ngan C.Y."/>
            <person name="Orejas M."/>
            <person name="Orosz E."/>
            <person name="Ouedraogo J.P."/>
            <person name="Overkamp K.M."/>
            <person name="Park H.-S."/>
            <person name="Perrone G."/>
            <person name="Piumi F."/>
            <person name="Punt P.J."/>
            <person name="Ram A.F."/>
            <person name="Ramon A."/>
            <person name="Rauscher S."/>
            <person name="Record E."/>
            <person name="Riano-Pachon D.M."/>
            <person name="Robert V."/>
            <person name="Roehrig J."/>
            <person name="Ruller R."/>
            <person name="Salamov A."/>
            <person name="Salih N.S."/>
            <person name="Samson R.A."/>
            <person name="Sandor E."/>
            <person name="Sanguinetti M."/>
            <person name="Schuetze T."/>
            <person name="Sepcic K."/>
            <person name="Shelest E."/>
            <person name="Sherlock G."/>
            <person name="Sophianopoulou V."/>
            <person name="Squina F.M."/>
            <person name="Sun H."/>
            <person name="Susca A."/>
            <person name="Todd R.B."/>
            <person name="Tsang A."/>
            <person name="Unkles S.E."/>
            <person name="van de Wiele N."/>
            <person name="van Rossen-Uffink D."/>
            <person name="Oliveira J.V."/>
            <person name="Vesth T.C."/>
            <person name="Visser J."/>
            <person name="Yu J.-H."/>
            <person name="Zhou M."/>
            <person name="Andersen M.R."/>
            <person name="Archer D.B."/>
            <person name="Baker S.E."/>
            <person name="Benoit I."/>
            <person name="Brakhage A.A."/>
            <person name="Braus G.H."/>
            <person name="Fischer R."/>
            <person name="Frisvad J.C."/>
            <person name="Goldman G.H."/>
            <person name="Houbraken J."/>
            <person name="Oakley B."/>
            <person name="Pocsi I."/>
            <person name="Scazzocchio C."/>
            <person name="Seiboth B."/>
            <person name="vanKuyk P.A."/>
            <person name="Wortman J."/>
            <person name="Dyer P.S."/>
            <person name="Grigoriev I.V."/>
        </authorList>
    </citation>
    <scope>NUCLEOTIDE SEQUENCE [LARGE SCALE GENOMIC DNA]</scope>
    <source>
        <strain evidence="4">DTO 134E9</strain>
    </source>
</reference>
<evidence type="ECO:0000313" key="3">
    <source>
        <dbReference type="EMBL" id="OJJ38552.1"/>
    </source>
</evidence>
<dbReference type="AlphaFoldDB" id="A0A1L9RUG0"/>
<evidence type="ECO:0000259" key="2">
    <source>
        <dbReference type="Pfam" id="PF20945"/>
    </source>
</evidence>
<dbReference type="PANTHER" id="PTHR37792:SF1">
    <property type="entry name" value="RIBONUCLEASE MRP PROTEIN SUBUNIT RMP1"/>
    <property type="match status" value="1"/>
</dbReference>
<sequence length="207" mass="23021">MTLEASKMDTEKIFAVHAMLHLIFHRNKNQHGTSKWWKWLSILKRTTFNLAKSLEIEPSLYTEAKSSLDVHKQYLAVYIMPKCYLAFSTVIADGQFSTLGTVLLAALARLAKATGIDRDLKMLSRIKVASELSPNPRAPQEDVGELICRSESAPVPSGSSAAHGPAGLRTQKKVTKESKSTLDWGFKAHKKKKKRQNAIDDLFAGLL</sequence>
<accession>A0A1L9RUG0</accession>
<dbReference type="GO" id="GO:0042134">
    <property type="term" value="F:rRNA primary transcript binding"/>
    <property type="evidence" value="ECO:0007669"/>
    <property type="project" value="InterPro"/>
</dbReference>
<dbReference type="VEuPathDB" id="FungiDB:ASPWEDRAFT_36220"/>
<gene>
    <name evidence="3" type="ORF">ASPWEDRAFT_36220</name>
</gene>
<dbReference type="PANTHER" id="PTHR37792">
    <property type="entry name" value="RIBONUCLEASE MRP PROTEIN SUBUNIT RMP1"/>
    <property type="match status" value="1"/>
</dbReference>
<dbReference type="Proteomes" id="UP000184383">
    <property type="component" value="Unassembled WGS sequence"/>
</dbReference>
<dbReference type="EMBL" id="KV878210">
    <property type="protein sequence ID" value="OJJ38552.1"/>
    <property type="molecule type" value="Genomic_DNA"/>
</dbReference>
<feature type="region of interest" description="Disordered" evidence="1">
    <location>
        <begin position="152"/>
        <end position="180"/>
    </location>
</feature>
<dbReference type="InterPro" id="IPR047205">
    <property type="entry name" value="RMP1"/>
</dbReference>
<evidence type="ECO:0000313" key="4">
    <source>
        <dbReference type="Proteomes" id="UP000184383"/>
    </source>
</evidence>
<dbReference type="Pfam" id="PF20945">
    <property type="entry name" value="RMP1"/>
    <property type="match status" value="1"/>
</dbReference>
<evidence type="ECO:0000256" key="1">
    <source>
        <dbReference type="SAM" id="MobiDB-lite"/>
    </source>
</evidence>
<dbReference type="GO" id="GO:0000294">
    <property type="term" value="P:nuclear-transcribed mRNA catabolic process, RNase MRP-dependent"/>
    <property type="evidence" value="ECO:0007669"/>
    <property type="project" value="TreeGrafter"/>
</dbReference>
<dbReference type="GO" id="GO:0000466">
    <property type="term" value="P:maturation of 5.8S rRNA from tricistronic rRNA transcript (SSU-rRNA, 5.8S rRNA, LSU-rRNA)"/>
    <property type="evidence" value="ECO:0007669"/>
    <property type="project" value="TreeGrafter"/>
</dbReference>
<proteinExistence type="predicted"/>
<dbReference type="RefSeq" id="XP_040692228.1">
    <property type="nucleotide sequence ID" value="XM_040834397.1"/>
</dbReference>
<feature type="domain" description="RNase MRP protein 1 RNA binding" evidence="2">
    <location>
        <begin position="19"/>
        <end position="109"/>
    </location>
</feature>
<keyword evidence="4" id="KW-1185">Reference proteome</keyword>
<dbReference type="STRING" id="1073089.A0A1L9RUG0"/>